<evidence type="ECO:0000313" key="1">
    <source>
        <dbReference type="EMBL" id="MBB1087970.1"/>
    </source>
</evidence>
<keyword evidence="2" id="KW-1185">Reference proteome</keyword>
<gene>
    <name evidence="1" type="ORF">H4F99_05635</name>
</gene>
<dbReference type="Proteomes" id="UP000552587">
    <property type="component" value="Unassembled WGS sequence"/>
</dbReference>
<accession>A0A7W3U3J8</accession>
<evidence type="ECO:0000313" key="2">
    <source>
        <dbReference type="Proteomes" id="UP000552587"/>
    </source>
</evidence>
<organism evidence="1 2">
    <name type="scientific">Marilutibacter penaei</name>
    <dbReference type="NCBI Taxonomy" id="2759900"/>
    <lineage>
        <taxon>Bacteria</taxon>
        <taxon>Pseudomonadati</taxon>
        <taxon>Pseudomonadota</taxon>
        <taxon>Gammaproteobacteria</taxon>
        <taxon>Lysobacterales</taxon>
        <taxon>Lysobacteraceae</taxon>
        <taxon>Marilutibacter</taxon>
    </lineage>
</organism>
<dbReference type="AlphaFoldDB" id="A0A7W3U3J8"/>
<proteinExistence type="predicted"/>
<dbReference type="EMBL" id="JACHTE010000003">
    <property type="protein sequence ID" value="MBB1087970.1"/>
    <property type="molecule type" value="Genomic_DNA"/>
</dbReference>
<dbReference type="RefSeq" id="WP_182668745.1">
    <property type="nucleotide sequence ID" value="NZ_JACHTE010000003.1"/>
</dbReference>
<name>A0A7W3U3J8_9GAMM</name>
<protein>
    <submittedName>
        <fullName evidence="1">Uncharacterized protein</fullName>
    </submittedName>
</protein>
<comment type="caution">
    <text evidence="1">The sequence shown here is derived from an EMBL/GenBank/DDBJ whole genome shotgun (WGS) entry which is preliminary data.</text>
</comment>
<reference evidence="1 2" key="1">
    <citation type="submission" date="2020-07" db="EMBL/GenBank/DDBJ databases">
        <authorList>
            <person name="Xu S."/>
            <person name="Li A."/>
        </authorList>
    </citation>
    <scope>NUCLEOTIDE SEQUENCE [LARGE SCALE GENOMIC DNA]</scope>
    <source>
        <strain evidence="1 2">SG-8</strain>
    </source>
</reference>
<sequence>MYDPLPDGVVLDLPFHVRSDRFYTTRGGDQRRVSTLELLDGDAGTVARGIGSALEASGFSTIAIPEKEDGVERLAFRKGGYGRINVSYQADPGDSPVNPAAVGVLKFDWPVDASPAAP</sequence>